<dbReference type="Proteomes" id="UP000824192">
    <property type="component" value="Unassembled WGS sequence"/>
</dbReference>
<evidence type="ECO:0000259" key="1">
    <source>
        <dbReference type="Pfam" id="PF04545"/>
    </source>
</evidence>
<protein>
    <submittedName>
        <fullName evidence="2">Flagellar biosynthesis protein FliA</fullName>
    </submittedName>
</protein>
<dbReference type="GO" id="GO:0006352">
    <property type="term" value="P:DNA-templated transcription initiation"/>
    <property type="evidence" value="ECO:0007669"/>
    <property type="project" value="InterPro"/>
</dbReference>
<reference evidence="2" key="2">
    <citation type="submission" date="2021-04" db="EMBL/GenBank/DDBJ databases">
        <authorList>
            <person name="Gilroy R."/>
        </authorList>
    </citation>
    <scope>NUCLEOTIDE SEQUENCE</scope>
    <source>
        <strain evidence="2">ChiGjej6B6-1540</strain>
    </source>
</reference>
<dbReference type="SUPFAM" id="SSF88659">
    <property type="entry name" value="Sigma3 and sigma4 domains of RNA polymerase sigma factors"/>
    <property type="match status" value="1"/>
</dbReference>
<dbReference type="AlphaFoldDB" id="A0A9D1RVW9"/>
<dbReference type="EMBL" id="DXGA01000192">
    <property type="protein sequence ID" value="HIW94644.1"/>
    <property type="molecule type" value="Genomic_DNA"/>
</dbReference>
<proteinExistence type="predicted"/>
<dbReference type="GO" id="GO:0003700">
    <property type="term" value="F:DNA-binding transcription factor activity"/>
    <property type="evidence" value="ECO:0007669"/>
    <property type="project" value="InterPro"/>
</dbReference>
<dbReference type="Pfam" id="PF04545">
    <property type="entry name" value="Sigma70_r4"/>
    <property type="match status" value="1"/>
</dbReference>
<dbReference type="Gene3D" id="1.10.10.10">
    <property type="entry name" value="Winged helix-like DNA-binding domain superfamily/Winged helix DNA-binding domain"/>
    <property type="match status" value="1"/>
</dbReference>
<name>A0A9D1RVW9_9FIRM</name>
<keyword evidence="2" id="KW-0966">Cell projection</keyword>
<comment type="caution">
    <text evidence="2">The sequence shown here is derived from an EMBL/GenBank/DDBJ whole genome shotgun (WGS) entry which is preliminary data.</text>
</comment>
<reference evidence="2" key="1">
    <citation type="journal article" date="2021" name="PeerJ">
        <title>Extensive microbial diversity within the chicken gut microbiome revealed by metagenomics and culture.</title>
        <authorList>
            <person name="Gilroy R."/>
            <person name="Ravi A."/>
            <person name="Getino M."/>
            <person name="Pursley I."/>
            <person name="Horton D.L."/>
            <person name="Alikhan N.F."/>
            <person name="Baker D."/>
            <person name="Gharbi K."/>
            <person name="Hall N."/>
            <person name="Watson M."/>
            <person name="Adriaenssens E.M."/>
            <person name="Foster-Nyarko E."/>
            <person name="Jarju S."/>
            <person name="Secka A."/>
            <person name="Antonio M."/>
            <person name="Oren A."/>
            <person name="Chaudhuri R.R."/>
            <person name="La Ragione R."/>
            <person name="Hildebrand F."/>
            <person name="Pallen M.J."/>
        </authorList>
    </citation>
    <scope>NUCLEOTIDE SEQUENCE</scope>
    <source>
        <strain evidence="2">ChiGjej6B6-1540</strain>
    </source>
</reference>
<gene>
    <name evidence="2" type="ORF">H9868_08935</name>
</gene>
<keyword evidence="2" id="KW-0969">Cilium</keyword>
<dbReference type="InterPro" id="IPR007630">
    <property type="entry name" value="RNA_pol_sigma70_r4"/>
</dbReference>
<dbReference type="InterPro" id="IPR036388">
    <property type="entry name" value="WH-like_DNA-bd_sf"/>
</dbReference>
<dbReference type="InterPro" id="IPR013324">
    <property type="entry name" value="RNA_pol_sigma_r3/r4-like"/>
</dbReference>
<evidence type="ECO:0000313" key="3">
    <source>
        <dbReference type="Proteomes" id="UP000824192"/>
    </source>
</evidence>
<accession>A0A9D1RVW9</accession>
<feature type="domain" description="RNA polymerase sigma-70 region 4" evidence="1">
    <location>
        <begin position="66"/>
        <end position="101"/>
    </location>
</feature>
<evidence type="ECO:0000313" key="2">
    <source>
        <dbReference type="EMBL" id="HIW94644.1"/>
    </source>
</evidence>
<sequence>MANEILMYFRAQRKLQGEVSLSDSLDADGEGGSLSILDTLAVEDDMLENLDTRDACQKVRGCVARCLDEREATVISLRYGLSGAKPLTQREVAVRCGISRSYSAEIIEQKSIKSTLPDRLDLL</sequence>
<keyword evidence="2" id="KW-0282">Flagellum</keyword>
<organism evidence="2 3">
    <name type="scientific">Candidatus Flavonifractor merdipullorum</name>
    <dbReference type="NCBI Taxonomy" id="2838590"/>
    <lineage>
        <taxon>Bacteria</taxon>
        <taxon>Bacillati</taxon>
        <taxon>Bacillota</taxon>
        <taxon>Clostridia</taxon>
        <taxon>Eubacteriales</taxon>
        <taxon>Oscillospiraceae</taxon>
        <taxon>Flavonifractor</taxon>
    </lineage>
</organism>